<evidence type="ECO:0000313" key="3">
    <source>
        <dbReference type="EMBL" id="MBP1044221.1"/>
    </source>
</evidence>
<dbReference type="SUPFAM" id="SSF55874">
    <property type="entry name" value="ATPase domain of HSP90 chaperone/DNA topoisomerase II/histidine kinase"/>
    <property type="match status" value="1"/>
</dbReference>
<sequence>MIETIAASAMQIYASTYFYLILSERKKSQFSMICFSFLVTLIVMLSAFTQLIFLSNFIIIISLIVYIYQDARYLGLSKMIFFSVISVFSVSLVSYTIYNLLLSVPVNFPFHLLSIVITFVIFYFISSILNVLNYLKAFSYSALLSLIGAAFFLFLSFREEISPTLNVESKQNKLTLALAIFFLVLSVATLAMGLLFEKNREKKKRQEALVDYTSELEAMHDDLELFKHDYLNILLSLGESIYERDIDKIEQVFNETIRPTEKIICHYNSNAAKMNRIKITEVKSLFISKIFQAERNGLAIVIEIARPVTDILIDKIDFIRMCSVVLDNSIEAASKSNEKSIYICLLQSDTELFFLVSNSYEDESLSKEKLFEKKYTTKKEFQTGHGLGLYSLNKIIERHPTITLSTEIRHNFFQQTIAIKRL</sequence>
<dbReference type="AlphaFoldDB" id="A0A940PDU9"/>
<evidence type="ECO:0000256" key="1">
    <source>
        <dbReference type="SAM" id="Phobius"/>
    </source>
</evidence>
<proteinExistence type="predicted"/>
<feature type="transmembrane region" description="Helical" evidence="1">
    <location>
        <begin position="51"/>
        <end position="68"/>
    </location>
</feature>
<dbReference type="InterPro" id="IPR036890">
    <property type="entry name" value="HATPase_C_sf"/>
</dbReference>
<feature type="transmembrane region" description="Helical" evidence="1">
    <location>
        <begin position="6"/>
        <end position="22"/>
    </location>
</feature>
<name>A0A940PDU9_9ENTE</name>
<dbReference type="PANTHER" id="PTHR40448">
    <property type="entry name" value="TWO-COMPONENT SENSOR HISTIDINE KINASE"/>
    <property type="match status" value="1"/>
</dbReference>
<comment type="caution">
    <text evidence="3">The sequence shown here is derived from an EMBL/GenBank/DDBJ whole genome shotgun (WGS) entry which is preliminary data.</text>
</comment>
<dbReference type="InterPro" id="IPR032834">
    <property type="entry name" value="NatK-like_C"/>
</dbReference>
<dbReference type="Proteomes" id="UP000674938">
    <property type="component" value="Unassembled WGS sequence"/>
</dbReference>
<dbReference type="RefSeq" id="WP_209532512.1">
    <property type="nucleotide sequence ID" value="NZ_JAEEGA010000023.1"/>
</dbReference>
<dbReference type="PANTHER" id="PTHR40448:SF1">
    <property type="entry name" value="TWO-COMPONENT SENSOR HISTIDINE KINASE"/>
    <property type="match status" value="1"/>
</dbReference>
<feature type="domain" description="Sensor histidine kinase NatK-like C-terminal" evidence="2">
    <location>
        <begin position="315"/>
        <end position="419"/>
    </location>
</feature>
<keyword evidence="1" id="KW-0812">Transmembrane</keyword>
<evidence type="ECO:0000259" key="2">
    <source>
        <dbReference type="Pfam" id="PF14501"/>
    </source>
</evidence>
<feature type="transmembrane region" description="Helical" evidence="1">
    <location>
        <begin position="177"/>
        <end position="196"/>
    </location>
</feature>
<dbReference type="Pfam" id="PF14501">
    <property type="entry name" value="HATPase_c_5"/>
    <property type="match status" value="1"/>
</dbReference>
<feature type="transmembrane region" description="Helical" evidence="1">
    <location>
        <begin position="108"/>
        <end position="125"/>
    </location>
</feature>
<keyword evidence="1" id="KW-0472">Membrane</keyword>
<protein>
    <submittedName>
        <fullName evidence="3">GHKL domain-containing protein</fullName>
    </submittedName>
</protein>
<dbReference type="Gene3D" id="3.30.565.10">
    <property type="entry name" value="Histidine kinase-like ATPase, C-terminal domain"/>
    <property type="match status" value="1"/>
</dbReference>
<organism evidence="3 4">
    <name type="scientific">Vagococcus allomyrinae</name>
    <dbReference type="NCBI Taxonomy" id="2794353"/>
    <lineage>
        <taxon>Bacteria</taxon>
        <taxon>Bacillati</taxon>
        <taxon>Bacillota</taxon>
        <taxon>Bacilli</taxon>
        <taxon>Lactobacillales</taxon>
        <taxon>Enterococcaceae</taxon>
        <taxon>Vagococcus</taxon>
    </lineage>
</organism>
<feature type="transmembrane region" description="Helical" evidence="1">
    <location>
        <begin position="80"/>
        <end position="102"/>
    </location>
</feature>
<reference evidence="3" key="1">
    <citation type="submission" date="2020-12" db="EMBL/GenBank/DDBJ databases">
        <title>Vagococcus allomyrinae sp. nov. and Enterococcus lavae sp. nov., isolated from the larvae of Allomyrina dichotoma.</title>
        <authorList>
            <person name="Lee S.D."/>
        </authorList>
    </citation>
    <scope>NUCLEOTIDE SEQUENCE</scope>
    <source>
        <strain evidence="3">BWB3-3</strain>
    </source>
</reference>
<keyword evidence="1" id="KW-1133">Transmembrane helix</keyword>
<dbReference type="GO" id="GO:0042802">
    <property type="term" value="F:identical protein binding"/>
    <property type="evidence" value="ECO:0007669"/>
    <property type="project" value="TreeGrafter"/>
</dbReference>
<feature type="transmembrane region" description="Helical" evidence="1">
    <location>
        <begin position="137"/>
        <end position="157"/>
    </location>
</feature>
<evidence type="ECO:0000313" key="4">
    <source>
        <dbReference type="Proteomes" id="UP000674938"/>
    </source>
</evidence>
<gene>
    <name evidence="3" type="ORF">I6N95_24735</name>
</gene>
<feature type="transmembrane region" description="Helical" evidence="1">
    <location>
        <begin position="29"/>
        <end position="45"/>
    </location>
</feature>
<keyword evidence="4" id="KW-1185">Reference proteome</keyword>
<dbReference type="EMBL" id="JAEEGA010000023">
    <property type="protein sequence ID" value="MBP1044221.1"/>
    <property type="molecule type" value="Genomic_DNA"/>
</dbReference>
<accession>A0A940PDU9</accession>